<evidence type="ECO:0008006" key="3">
    <source>
        <dbReference type="Google" id="ProtNLM"/>
    </source>
</evidence>
<dbReference type="GeneID" id="78478189"/>
<dbReference type="RefSeq" id="WP_067557259.1">
    <property type="nucleotide sequence ID" value="NZ_CAJTBG010000038.1"/>
</dbReference>
<dbReference type="Proteomes" id="UP000069771">
    <property type="component" value="Chromosome"/>
</dbReference>
<sequence length="199" mass="21718">MPTVTDTNKIEYGLSQAFFAPLTKTVGTDGSVTYNYETPVSLVGIQSLTAEPQGESNTFYADDIAYFTTTTNNGYTGELTFIRMTDQIRTLLFKDEVDETTGLLVERADLLPNEGALLFQCRGDAKNQRHVMYDVTFSRGSEERNTKGESIEPTTATISYTAIPIEHNGKQITKAKAPQGAASYDTFFGAVKLPATPAA</sequence>
<dbReference type="OrthoDB" id="9780018at2"/>
<gene>
    <name evidence="1" type="ORF">AALO17_14950</name>
</gene>
<name>A0A140DVF2_9FIRM</name>
<reference evidence="1 2" key="1">
    <citation type="journal article" date="2016" name="Gut Pathog.">
        <title>Whole genome sequencing of "Faecalibaculum rodentium" ALO17, isolated from C57BL/6J laboratory mouse feces.</title>
        <authorList>
            <person name="Lim S."/>
            <person name="Chang D.H."/>
            <person name="Ahn S."/>
            <person name="Kim B.C."/>
        </authorList>
    </citation>
    <scope>NUCLEOTIDE SEQUENCE [LARGE SCALE GENOMIC DNA]</scope>
    <source>
        <strain evidence="1 2">Alo17</strain>
    </source>
</reference>
<protein>
    <recommendedName>
        <fullName evidence="3">Phage tail protein</fullName>
    </recommendedName>
</protein>
<organism evidence="1 2">
    <name type="scientific">Faecalibaculum rodentium</name>
    <dbReference type="NCBI Taxonomy" id="1702221"/>
    <lineage>
        <taxon>Bacteria</taxon>
        <taxon>Bacillati</taxon>
        <taxon>Bacillota</taxon>
        <taxon>Erysipelotrichia</taxon>
        <taxon>Erysipelotrichales</taxon>
        <taxon>Erysipelotrichaceae</taxon>
        <taxon>Faecalibaculum</taxon>
    </lineage>
</organism>
<dbReference type="EMBL" id="CP011391">
    <property type="protein sequence ID" value="AMK54629.1"/>
    <property type="molecule type" value="Genomic_DNA"/>
</dbReference>
<keyword evidence="2" id="KW-1185">Reference proteome</keyword>
<proteinExistence type="predicted"/>
<dbReference type="InterPro" id="IPR006490">
    <property type="entry name" value="Maj_tail_phi13"/>
</dbReference>
<dbReference type="KEGG" id="fro:AALO17_14950"/>
<dbReference type="STRING" id="1702221.AALO17_14950"/>
<accession>A0A140DVF2</accession>
<evidence type="ECO:0000313" key="1">
    <source>
        <dbReference type="EMBL" id="AMK54629.1"/>
    </source>
</evidence>
<dbReference type="AlphaFoldDB" id="A0A140DVF2"/>
<evidence type="ECO:0000313" key="2">
    <source>
        <dbReference type="Proteomes" id="UP000069771"/>
    </source>
</evidence>
<dbReference type="NCBIfam" id="TIGR01603">
    <property type="entry name" value="maj_tail_phi13"/>
    <property type="match status" value="1"/>
</dbReference>